<dbReference type="PANTHER" id="PTHR37166">
    <property type="entry name" value="PROTEIN FLAG"/>
    <property type="match status" value="1"/>
</dbReference>
<keyword evidence="2" id="KW-0969">Cilium</keyword>
<keyword evidence="2" id="KW-0966">Cell projection</keyword>
<dbReference type="EMBL" id="VKAD01000001">
    <property type="protein sequence ID" value="TXR53249.1"/>
    <property type="molecule type" value="Genomic_DNA"/>
</dbReference>
<dbReference type="AlphaFoldDB" id="A0A5C8Z7F6"/>
<dbReference type="PANTHER" id="PTHR37166:SF1">
    <property type="entry name" value="PROTEIN FLAG"/>
    <property type="match status" value="1"/>
</dbReference>
<dbReference type="SUPFAM" id="SSF160214">
    <property type="entry name" value="FlaG-like"/>
    <property type="match status" value="1"/>
</dbReference>
<dbReference type="Pfam" id="PF03646">
    <property type="entry name" value="FlaG"/>
    <property type="match status" value="1"/>
</dbReference>
<keyword evidence="3" id="KW-1185">Reference proteome</keyword>
<feature type="compositionally biased region" description="Basic and acidic residues" evidence="1">
    <location>
        <begin position="59"/>
        <end position="69"/>
    </location>
</feature>
<organism evidence="2 3">
    <name type="scientific">Reinekea thalattae</name>
    <dbReference type="NCBI Taxonomy" id="2593301"/>
    <lineage>
        <taxon>Bacteria</taxon>
        <taxon>Pseudomonadati</taxon>
        <taxon>Pseudomonadota</taxon>
        <taxon>Gammaproteobacteria</taxon>
        <taxon>Oceanospirillales</taxon>
        <taxon>Saccharospirillaceae</taxon>
        <taxon>Reinekea</taxon>
    </lineage>
</organism>
<sequence>MNEISVPQQIKSSTPKASAPNTQADGVSSGGSTPPAVSNADNHAVGVEDGLSLAVNEQNKPESQQKEQEQLAAAVAKLNDYVQSHERKLDFQMDQDSGETVVTVYDANSEEVIRQIPNEEALELAQRLNQQEPITLFSANV</sequence>
<keyword evidence="2" id="KW-0282">Flagellum</keyword>
<dbReference type="OrthoDB" id="5741693at2"/>
<dbReference type="InterPro" id="IPR005186">
    <property type="entry name" value="FlaG"/>
</dbReference>
<evidence type="ECO:0000313" key="2">
    <source>
        <dbReference type="EMBL" id="TXR53249.1"/>
    </source>
</evidence>
<name>A0A5C8Z7F6_9GAMM</name>
<accession>A0A5C8Z7F6</accession>
<proteinExistence type="predicted"/>
<reference evidence="2 3" key="1">
    <citation type="submission" date="2019-07" db="EMBL/GenBank/DDBJ databases">
        <title>Reinekea sp. strain SSH23 genome sequencing and assembly.</title>
        <authorList>
            <person name="Kim I."/>
        </authorList>
    </citation>
    <scope>NUCLEOTIDE SEQUENCE [LARGE SCALE GENOMIC DNA]</scope>
    <source>
        <strain evidence="2 3">SSH23</strain>
    </source>
</reference>
<dbReference type="RefSeq" id="WP_147712456.1">
    <property type="nucleotide sequence ID" value="NZ_VKAD01000001.1"/>
</dbReference>
<gene>
    <name evidence="2" type="ORF">FME95_01360</name>
</gene>
<comment type="caution">
    <text evidence="2">The sequence shown here is derived from an EMBL/GenBank/DDBJ whole genome shotgun (WGS) entry which is preliminary data.</text>
</comment>
<dbReference type="InterPro" id="IPR035924">
    <property type="entry name" value="FlaG-like_sf"/>
</dbReference>
<evidence type="ECO:0000256" key="1">
    <source>
        <dbReference type="SAM" id="MobiDB-lite"/>
    </source>
</evidence>
<protein>
    <submittedName>
        <fullName evidence="2">Flagellar protein FlaG</fullName>
    </submittedName>
</protein>
<dbReference type="Gene3D" id="3.30.160.170">
    <property type="entry name" value="FlaG-like"/>
    <property type="match status" value="1"/>
</dbReference>
<dbReference type="Proteomes" id="UP000321764">
    <property type="component" value="Unassembled WGS sequence"/>
</dbReference>
<feature type="region of interest" description="Disordered" evidence="1">
    <location>
        <begin position="1"/>
        <end position="71"/>
    </location>
</feature>
<evidence type="ECO:0000313" key="3">
    <source>
        <dbReference type="Proteomes" id="UP000321764"/>
    </source>
</evidence>
<feature type="compositionally biased region" description="Polar residues" evidence="1">
    <location>
        <begin position="1"/>
        <end position="41"/>
    </location>
</feature>